<evidence type="ECO:0000313" key="3">
    <source>
        <dbReference type="EMBL" id="AKG43775.1"/>
    </source>
</evidence>
<feature type="domain" description="DUF6879" evidence="2">
    <location>
        <begin position="34"/>
        <end position="194"/>
    </location>
</feature>
<protein>
    <recommendedName>
        <fullName evidence="2">DUF6879 domain-containing protein</fullName>
    </recommendedName>
</protein>
<gene>
    <name evidence="3" type="ORF">SXIM_23910</name>
</gene>
<dbReference type="InterPro" id="IPR049244">
    <property type="entry name" value="DUF6879"/>
</dbReference>
<evidence type="ECO:0000259" key="2">
    <source>
        <dbReference type="Pfam" id="PF21806"/>
    </source>
</evidence>
<accession>A0A0F7FV92</accession>
<reference evidence="3" key="1">
    <citation type="submission" date="2019-08" db="EMBL/GenBank/DDBJ databases">
        <title>Complete genome sequence of a mangrove-derived Streptomyces xiamenensis.</title>
        <authorList>
            <person name="Xu J."/>
        </authorList>
    </citation>
    <scope>NUCLEOTIDE SEQUENCE</scope>
    <source>
        <strain evidence="3">318</strain>
    </source>
</reference>
<dbReference type="EMBL" id="CP009922">
    <property type="protein sequence ID" value="AKG43775.1"/>
    <property type="molecule type" value="Genomic_DNA"/>
</dbReference>
<dbReference type="AlphaFoldDB" id="A0A0F7FV92"/>
<dbReference type="Proteomes" id="UP000034034">
    <property type="component" value="Chromosome"/>
</dbReference>
<dbReference type="KEGG" id="sxi:SXIM_23910"/>
<dbReference type="HOGENOM" id="CLU_1239590_0_0_11"/>
<feature type="region of interest" description="Disordered" evidence="1">
    <location>
        <begin position="204"/>
        <end position="223"/>
    </location>
</feature>
<dbReference type="PATRIC" id="fig|408015.6.peg.2426"/>
<organism evidence="3 4">
    <name type="scientific">Streptomyces xiamenensis</name>
    <dbReference type="NCBI Taxonomy" id="408015"/>
    <lineage>
        <taxon>Bacteria</taxon>
        <taxon>Bacillati</taxon>
        <taxon>Actinomycetota</taxon>
        <taxon>Actinomycetes</taxon>
        <taxon>Kitasatosporales</taxon>
        <taxon>Streptomycetaceae</taxon>
        <taxon>Streptomyces</taxon>
    </lineage>
</organism>
<dbReference type="RefSeq" id="WP_046723881.1">
    <property type="nucleotide sequence ID" value="NZ_CP009922.3"/>
</dbReference>
<keyword evidence="4" id="KW-1185">Reference proteome</keyword>
<sequence length="223" mass="25963">MSDEHPPALDPSAGDRLARDGYPADFWPFHDAVAHRSSWKLERRQSFQEPRNPSWQAHRDGDWERSLRLLEERREEQARTERESRGRGHLFHRVRVVERPLTPYLQWELTSLRQQAECGAPVRVVDGSTVRPYESDAHLPELVVLGGERLYHVQYTDDGLLDGAIRFTDPALVRPWERFLRELFAHGRDMVAFHDREVAPLPPPTVTEPYIRPAAPRVSEPER</sequence>
<name>A0A0F7FV92_9ACTN</name>
<proteinExistence type="predicted"/>
<evidence type="ECO:0000313" key="4">
    <source>
        <dbReference type="Proteomes" id="UP000034034"/>
    </source>
</evidence>
<dbReference type="Pfam" id="PF21806">
    <property type="entry name" value="DUF6879"/>
    <property type="match status" value="1"/>
</dbReference>
<evidence type="ECO:0000256" key="1">
    <source>
        <dbReference type="SAM" id="MobiDB-lite"/>
    </source>
</evidence>
<dbReference type="STRING" id="408015.SXIM_23910"/>